<dbReference type="RefSeq" id="WP_230563704.1">
    <property type="nucleotide sequence ID" value="NZ_JAJITC010000015.1"/>
</dbReference>
<organism evidence="3 4">
    <name type="scientific">Paraburkholderia translucens</name>
    <dbReference type="NCBI Taxonomy" id="2886945"/>
    <lineage>
        <taxon>Bacteria</taxon>
        <taxon>Pseudomonadati</taxon>
        <taxon>Pseudomonadota</taxon>
        <taxon>Betaproteobacteria</taxon>
        <taxon>Burkholderiales</taxon>
        <taxon>Burkholderiaceae</taxon>
        <taxon>Paraburkholderia</taxon>
    </lineage>
</organism>
<sequence>MSLGPIETLKALGVAVAHRCADLLRSQMMSPCGTRHYSTNVVLMSGTCSISTVLRCIINISPISQPTLPMTLESDIEVARHNTSDTQTLYREVCALLFFRYGETPTANRLYQLVRKGSMSAPAKALRDFWADVRDKTRVDVGRPDLPPEVAAAAGEFAARMWRLSSDAATAAFDVFRQDAEGQIAAAREQAEQQDKQRQQAVDKANQAADDAAALRVRIAGLEARIVELQTANDMLTTQLAASKEEITAATAALADARRDFADELAKLRRSHEQNEQRLAAAEKRALLEIDSERATAQRLRKELQASRERAATLEAQSRAEHDALRDELAESKGELAAANARHAAIRAQLAEKDELLADREAATDRLRERIDMLSRRIETARTNNTSARPARRTREKSPAQGRATAVFSGAAFVKRSTTPGTRED</sequence>
<evidence type="ECO:0000313" key="4">
    <source>
        <dbReference type="Proteomes" id="UP001430614"/>
    </source>
</evidence>
<dbReference type="Pfam" id="PF11740">
    <property type="entry name" value="KfrA_N"/>
    <property type="match status" value="1"/>
</dbReference>
<comment type="caution">
    <text evidence="3">The sequence shown here is derived from an EMBL/GenBank/DDBJ whole genome shotgun (WGS) entry which is preliminary data.</text>
</comment>
<dbReference type="GO" id="GO:0003677">
    <property type="term" value="F:DNA binding"/>
    <property type="evidence" value="ECO:0007669"/>
    <property type="project" value="UniProtKB-KW"/>
</dbReference>
<keyword evidence="4" id="KW-1185">Reference proteome</keyword>
<evidence type="ECO:0000256" key="1">
    <source>
        <dbReference type="SAM" id="MobiDB-lite"/>
    </source>
</evidence>
<accession>A0ABS8KJD6</accession>
<feature type="domain" description="KfrA N-terminal DNA-binding" evidence="2">
    <location>
        <begin position="94"/>
        <end position="210"/>
    </location>
</feature>
<gene>
    <name evidence="3" type="ORF">LJ655_23990</name>
</gene>
<reference evidence="3 4" key="1">
    <citation type="submission" date="2021-11" db="EMBL/GenBank/DDBJ databases">
        <authorList>
            <person name="Oh E.-T."/>
            <person name="Kim S.-B."/>
        </authorList>
    </citation>
    <scope>NUCLEOTIDE SEQUENCE [LARGE SCALE GENOMIC DNA]</scope>
    <source>
        <strain evidence="3 4">MMS20-SJTN17</strain>
    </source>
</reference>
<feature type="region of interest" description="Disordered" evidence="1">
    <location>
        <begin position="382"/>
        <end position="404"/>
    </location>
</feature>
<protein>
    <submittedName>
        <fullName evidence="3">DNA-binding protein</fullName>
    </submittedName>
</protein>
<proteinExistence type="predicted"/>
<evidence type="ECO:0000313" key="3">
    <source>
        <dbReference type="EMBL" id="MCC8404896.1"/>
    </source>
</evidence>
<dbReference type="Proteomes" id="UP001430614">
    <property type="component" value="Unassembled WGS sequence"/>
</dbReference>
<name>A0ABS8KJD6_9BURK</name>
<dbReference type="EMBL" id="JAJITC010000015">
    <property type="protein sequence ID" value="MCC8404896.1"/>
    <property type="molecule type" value="Genomic_DNA"/>
</dbReference>
<evidence type="ECO:0000259" key="2">
    <source>
        <dbReference type="Pfam" id="PF11740"/>
    </source>
</evidence>
<dbReference type="InterPro" id="IPR021104">
    <property type="entry name" value="KfrA_DNA-bd_N"/>
</dbReference>
<keyword evidence="3" id="KW-0238">DNA-binding</keyword>